<name>A0A1I3PM10_9BACL</name>
<reference evidence="1 2" key="1">
    <citation type="submission" date="2016-10" db="EMBL/GenBank/DDBJ databases">
        <authorList>
            <person name="de Groot N.N."/>
        </authorList>
    </citation>
    <scope>NUCLEOTIDE SEQUENCE [LARGE SCALE GENOMIC DNA]</scope>
    <source>
        <strain evidence="1 2">DSM 44778</strain>
    </source>
</reference>
<evidence type="ECO:0000313" key="1">
    <source>
        <dbReference type="EMBL" id="SFJ22341.1"/>
    </source>
</evidence>
<accession>A0A1I3PM10</accession>
<evidence type="ECO:0000313" key="2">
    <source>
        <dbReference type="Proteomes" id="UP000199545"/>
    </source>
</evidence>
<dbReference type="EMBL" id="FORR01000006">
    <property type="protein sequence ID" value="SFJ22341.1"/>
    <property type="molecule type" value="Genomic_DNA"/>
</dbReference>
<dbReference type="AlphaFoldDB" id="A0A1I3PM10"/>
<keyword evidence="2" id="KW-1185">Reference proteome</keyword>
<protein>
    <submittedName>
        <fullName evidence="1">Uncharacterized protein</fullName>
    </submittedName>
</protein>
<gene>
    <name evidence="1" type="ORF">SAMN05421852_10621</name>
</gene>
<dbReference type="Proteomes" id="UP000199545">
    <property type="component" value="Unassembled WGS sequence"/>
</dbReference>
<sequence length="100" mass="11392">MTDKQENNYFRKIAKGLSKGLCKQISKAMEHQLEQCLQDEIYNLLVEVLSKEKVEEMLKQSSPPTIHLVEALKPEAKDKVISAIISSIEQIKEKGEISSY</sequence>
<proteinExistence type="predicted"/>
<dbReference type="RefSeq" id="WP_093229341.1">
    <property type="nucleotide sequence ID" value="NZ_FORR01000006.1"/>
</dbReference>
<organism evidence="1 2">
    <name type="scientific">Thermoflavimicrobium dichotomicum</name>
    <dbReference type="NCBI Taxonomy" id="46223"/>
    <lineage>
        <taxon>Bacteria</taxon>
        <taxon>Bacillati</taxon>
        <taxon>Bacillota</taxon>
        <taxon>Bacilli</taxon>
        <taxon>Bacillales</taxon>
        <taxon>Thermoactinomycetaceae</taxon>
        <taxon>Thermoflavimicrobium</taxon>
    </lineage>
</organism>